<proteinExistence type="predicted"/>
<evidence type="ECO:0000313" key="7">
    <source>
        <dbReference type="EMBL" id="EGR31016.1"/>
    </source>
</evidence>
<dbReference type="AlphaFoldDB" id="G0QUT6"/>
<dbReference type="EMBL" id="GL983922">
    <property type="protein sequence ID" value="EGR31016.1"/>
    <property type="molecule type" value="Genomic_DNA"/>
</dbReference>
<dbReference type="OMA" id="FIMHQNP"/>
<evidence type="ECO:0000313" key="8">
    <source>
        <dbReference type="Proteomes" id="UP000008983"/>
    </source>
</evidence>
<name>G0QUT6_ICHMU</name>
<dbReference type="STRING" id="857967.G0QUT6"/>
<dbReference type="InterPro" id="IPR045877">
    <property type="entry name" value="ZFP36-like"/>
</dbReference>
<sequence>IEIFIIQKNLTKYMIPNQQQIVDTSKFKTQLCKHFSASRTCPKKNECCFAHGEHELQMGNQKKTFINIPTNQYQQSVNIAQSNYKSIMCRSYNELTGECNCKYESRCNFAHNKQELRVKNPYQNVQYPQMNNQIDMNMLAYQQQQQQIEQLNYIQQQIVSSFLMNLNSFIMQLNQFFPNESVLTNADQLNRLGNYNEAYNLLSQFLKDPNNEKKQEQAQQLEKIYKEFLSAQSPEQIQMQLMMIQNMNPINPINQMGPINQMSHINQMNSINQMNPNQLMMMNQLQMGMQQNMPYQFQNSPQQF</sequence>
<evidence type="ECO:0000256" key="5">
    <source>
        <dbReference type="PROSITE-ProRule" id="PRU00723"/>
    </source>
</evidence>
<dbReference type="PANTHER" id="PTHR12547:SF18">
    <property type="entry name" value="PROTEIN TIS11"/>
    <property type="match status" value="1"/>
</dbReference>
<evidence type="ECO:0000256" key="2">
    <source>
        <dbReference type="ARBA" id="ARBA00022737"/>
    </source>
</evidence>
<keyword evidence="3 5" id="KW-0863">Zinc-finger</keyword>
<evidence type="ECO:0000256" key="1">
    <source>
        <dbReference type="ARBA" id="ARBA00022723"/>
    </source>
</evidence>
<reference evidence="7 8" key="1">
    <citation type="submission" date="2011-07" db="EMBL/GenBank/DDBJ databases">
        <authorList>
            <person name="Coyne R."/>
            <person name="Brami D."/>
            <person name="Johnson J."/>
            <person name="Hostetler J."/>
            <person name="Hannick L."/>
            <person name="Clark T."/>
            <person name="Cassidy-Hanley D."/>
            <person name="Inman J."/>
        </authorList>
    </citation>
    <scope>NUCLEOTIDE SEQUENCE [LARGE SCALE GENOMIC DNA]</scope>
    <source>
        <strain evidence="7 8">G5</strain>
    </source>
</reference>
<dbReference type="RefSeq" id="XP_004034502.1">
    <property type="nucleotide sequence ID" value="XM_004034454.1"/>
</dbReference>
<dbReference type="InParanoid" id="G0QUT6"/>
<dbReference type="OrthoDB" id="409924at2759"/>
<dbReference type="Proteomes" id="UP000008983">
    <property type="component" value="Unassembled WGS sequence"/>
</dbReference>
<dbReference type="GeneID" id="14907143"/>
<dbReference type="InterPro" id="IPR000571">
    <property type="entry name" value="Znf_CCCH"/>
</dbReference>
<keyword evidence="4 5" id="KW-0862">Zinc</keyword>
<dbReference type="SUPFAM" id="SSF90229">
    <property type="entry name" value="CCCH zinc finger"/>
    <property type="match status" value="2"/>
</dbReference>
<dbReference type="PROSITE" id="PS50103">
    <property type="entry name" value="ZF_C3H1"/>
    <property type="match status" value="2"/>
</dbReference>
<gene>
    <name evidence="7" type="ORF">IMG5_119280</name>
</gene>
<dbReference type="GO" id="GO:0008270">
    <property type="term" value="F:zinc ion binding"/>
    <property type="evidence" value="ECO:0007669"/>
    <property type="project" value="UniProtKB-KW"/>
</dbReference>
<organism evidence="7 8">
    <name type="scientific">Ichthyophthirius multifiliis</name>
    <name type="common">White spot disease agent</name>
    <name type="synonym">Ich</name>
    <dbReference type="NCBI Taxonomy" id="5932"/>
    <lineage>
        <taxon>Eukaryota</taxon>
        <taxon>Sar</taxon>
        <taxon>Alveolata</taxon>
        <taxon>Ciliophora</taxon>
        <taxon>Intramacronucleata</taxon>
        <taxon>Oligohymenophorea</taxon>
        <taxon>Hymenostomatida</taxon>
        <taxon>Ophryoglenina</taxon>
        <taxon>Ichthyophthirius</taxon>
    </lineage>
</organism>
<feature type="domain" description="C3H1-type" evidence="6">
    <location>
        <begin position="83"/>
        <end position="114"/>
    </location>
</feature>
<feature type="non-terminal residue" evidence="7">
    <location>
        <position position="1"/>
    </location>
</feature>
<keyword evidence="1 5" id="KW-0479">Metal-binding</keyword>
<evidence type="ECO:0000259" key="6">
    <source>
        <dbReference type="PROSITE" id="PS50103"/>
    </source>
</evidence>
<feature type="zinc finger region" description="C3H1-type" evidence="5">
    <location>
        <begin position="26"/>
        <end position="54"/>
    </location>
</feature>
<dbReference type="PANTHER" id="PTHR12547">
    <property type="entry name" value="CCCH ZINC FINGER/TIS11-RELATED"/>
    <property type="match status" value="1"/>
</dbReference>
<dbReference type="eggNOG" id="ENOG502R2Q2">
    <property type="taxonomic scope" value="Eukaryota"/>
</dbReference>
<evidence type="ECO:0000256" key="3">
    <source>
        <dbReference type="ARBA" id="ARBA00022771"/>
    </source>
</evidence>
<dbReference type="GO" id="GO:0003729">
    <property type="term" value="F:mRNA binding"/>
    <property type="evidence" value="ECO:0007669"/>
    <property type="project" value="InterPro"/>
</dbReference>
<keyword evidence="8" id="KW-1185">Reference proteome</keyword>
<dbReference type="SMART" id="SM00356">
    <property type="entry name" value="ZnF_C3H1"/>
    <property type="match status" value="2"/>
</dbReference>
<protein>
    <submittedName>
        <fullName evidence="7">Zinc finger protein c3h, putative</fullName>
    </submittedName>
</protein>
<keyword evidence="2" id="KW-0677">Repeat</keyword>
<evidence type="ECO:0000256" key="4">
    <source>
        <dbReference type="ARBA" id="ARBA00022833"/>
    </source>
</evidence>
<dbReference type="InterPro" id="IPR036855">
    <property type="entry name" value="Znf_CCCH_sf"/>
</dbReference>
<feature type="zinc finger region" description="C3H1-type" evidence="5">
    <location>
        <begin position="83"/>
        <end position="114"/>
    </location>
</feature>
<dbReference type="Gene3D" id="4.10.1000.10">
    <property type="entry name" value="Zinc finger, CCCH-type"/>
    <property type="match status" value="2"/>
</dbReference>
<feature type="domain" description="C3H1-type" evidence="6">
    <location>
        <begin position="26"/>
        <end position="54"/>
    </location>
</feature>
<accession>G0QUT6</accession>